<dbReference type="EMBL" id="BMUW01000002">
    <property type="protein sequence ID" value="GGZ42864.1"/>
    <property type="molecule type" value="Genomic_DNA"/>
</dbReference>
<dbReference type="Proteomes" id="UP000624183">
    <property type="component" value="Unassembled WGS sequence"/>
</dbReference>
<accession>A0ABQ3BG02</accession>
<keyword evidence="2" id="KW-1185">Reference proteome</keyword>
<gene>
    <name evidence="1" type="ORF">GCM10010328_16130</name>
</gene>
<evidence type="ECO:0000313" key="1">
    <source>
        <dbReference type="EMBL" id="GGZ42864.1"/>
    </source>
</evidence>
<name>A0ABQ3BG02_9ACTN</name>
<protein>
    <submittedName>
        <fullName evidence="1">Uncharacterized protein</fullName>
    </submittedName>
</protein>
<reference evidence="2" key="1">
    <citation type="journal article" date="2019" name="Int. J. Syst. Evol. Microbiol.">
        <title>The Global Catalogue of Microorganisms (GCM) 10K type strain sequencing project: providing services to taxonomists for standard genome sequencing and annotation.</title>
        <authorList>
            <consortium name="The Broad Institute Genomics Platform"/>
            <consortium name="The Broad Institute Genome Sequencing Center for Infectious Disease"/>
            <person name="Wu L."/>
            <person name="Ma J."/>
        </authorList>
    </citation>
    <scope>NUCLEOTIDE SEQUENCE [LARGE SCALE GENOMIC DNA]</scope>
    <source>
        <strain evidence="2">JCM 4602</strain>
    </source>
</reference>
<sequence length="192" mass="20887">MGMDQPTPQSVRVQDGSTESFWDLEGRGLTGDGTVPGISAHLDGTEDARVFTPQLHSRLQAEGAMLHHVRGLLGSLDQPSPKDLRSAAPVWFSYRGEDVYLTDDRVTVELSAESHFSESQLPVVEATVVLHNRSTGQTPVRRTVTVARQRQTLDLGTLPAGTYEMHVSGDERTVPLSDVLVVAEVPDEEESG</sequence>
<comment type="caution">
    <text evidence="1">The sequence shown here is derived from an EMBL/GenBank/DDBJ whole genome shotgun (WGS) entry which is preliminary data.</text>
</comment>
<evidence type="ECO:0000313" key="2">
    <source>
        <dbReference type="Proteomes" id="UP000624183"/>
    </source>
</evidence>
<proteinExistence type="predicted"/>
<organism evidence="1 2">
    <name type="scientific">Streptomyces rubiginosohelvolus</name>
    <dbReference type="NCBI Taxonomy" id="67362"/>
    <lineage>
        <taxon>Bacteria</taxon>
        <taxon>Bacillati</taxon>
        <taxon>Actinomycetota</taxon>
        <taxon>Actinomycetes</taxon>
        <taxon>Kitasatosporales</taxon>
        <taxon>Streptomycetaceae</taxon>
        <taxon>Streptomyces</taxon>
    </lineage>
</organism>